<keyword evidence="7" id="KW-1185">Reference proteome</keyword>
<organism evidence="6 7">
    <name type="scientific">Phyllosticta citrichinensis</name>
    <dbReference type="NCBI Taxonomy" id="1130410"/>
    <lineage>
        <taxon>Eukaryota</taxon>
        <taxon>Fungi</taxon>
        <taxon>Dikarya</taxon>
        <taxon>Ascomycota</taxon>
        <taxon>Pezizomycotina</taxon>
        <taxon>Dothideomycetes</taxon>
        <taxon>Dothideomycetes incertae sedis</taxon>
        <taxon>Botryosphaeriales</taxon>
        <taxon>Phyllostictaceae</taxon>
        <taxon>Phyllosticta</taxon>
    </lineage>
</organism>
<gene>
    <name evidence="6" type="ORF">IWX90DRAFT_58600</name>
</gene>
<evidence type="ECO:0000313" key="7">
    <source>
        <dbReference type="Proteomes" id="UP001456524"/>
    </source>
</evidence>
<evidence type="ECO:0000256" key="5">
    <source>
        <dbReference type="SAM" id="Phobius"/>
    </source>
</evidence>
<accession>A0ABR1XH73</accession>
<dbReference type="Gene3D" id="1.20.58.340">
    <property type="entry name" value="Magnesium transport protein CorA, transmembrane region"/>
    <property type="match status" value="1"/>
</dbReference>
<evidence type="ECO:0008006" key="8">
    <source>
        <dbReference type="Google" id="ProtNLM"/>
    </source>
</evidence>
<name>A0ABR1XH73_9PEZI</name>
<comment type="subcellular location">
    <subcellularLocation>
        <location evidence="1">Membrane</location>
        <topology evidence="1">Multi-pass membrane protein</topology>
    </subcellularLocation>
</comment>
<evidence type="ECO:0000256" key="2">
    <source>
        <dbReference type="ARBA" id="ARBA00022692"/>
    </source>
</evidence>
<feature type="transmembrane region" description="Helical" evidence="5">
    <location>
        <begin position="186"/>
        <end position="203"/>
    </location>
</feature>
<keyword evidence="2 5" id="KW-0812">Transmembrane</keyword>
<dbReference type="InterPro" id="IPR045863">
    <property type="entry name" value="CorA_TM1_TM2"/>
</dbReference>
<dbReference type="SUPFAM" id="SSF144083">
    <property type="entry name" value="Magnesium transport protein CorA, transmembrane region"/>
    <property type="match status" value="1"/>
</dbReference>
<dbReference type="Pfam" id="PF01544">
    <property type="entry name" value="CorA"/>
    <property type="match status" value="1"/>
</dbReference>
<dbReference type="InterPro" id="IPR002523">
    <property type="entry name" value="MgTranspt_CorA/ZnTranspt_ZntB"/>
</dbReference>
<keyword evidence="4 5" id="KW-0472">Membrane</keyword>
<comment type="caution">
    <text evidence="6">The sequence shown here is derived from an EMBL/GenBank/DDBJ whole genome shotgun (WGS) entry which is preliminary data.</text>
</comment>
<proteinExistence type="predicted"/>
<evidence type="ECO:0000256" key="1">
    <source>
        <dbReference type="ARBA" id="ARBA00004141"/>
    </source>
</evidence>
<sequence>MSRYNPQNVFDQELERRPRFTSITQRLAADLAQFDPQIASKPNLLRFIRERSCQNILDDEYEILMHLEERLQSIDVRLGDPSTDLVLALARTHNMGEYLRTDLDALKLNMGKWRSHIFSSHILQWHIQQITKDSADQHLQETLEKFGSKLNGSLRHYDSSFTALIGTMSINESTRAISQAEEATKLTQLAFFFIPLTFVVGVFSMNFEELTNLNLWVWAVTSVSLLVITYSLLYPTAAKEFFKYGPFVLLLPVSLPLAAISVEIERLAAKVLRLRRRNRATSNPQ</sequence>
<evidence type="ECO:0000256" key="4">
    <source>
        <dbReference type="ARBA" id="ARBA00023136"/>
    </source>
</evidence>
<reference evidence="6 7" key="1">
    <citation type="journal article" date="2022" name="G3 (Bethesda)">
        <title>Enemy or ally: a genomic approach to elucidate the lifestyle of Phyllosticta citrichinaensis.</title>
        <authorList>
            <person name="Buijs V.A."/>
            <person name="Groenewald J.Z."/>
            <person name="Haridas S."/>
            <person name="LaButti K.M."/>
            <person name="Lipzen A."/>
            <person name="Martin F.M."/>
            <person name="Barry K."/>
            <person name="Grigoriev I.V."/>
            <person name="Crous P.W."/>
            <person name="Seidl M.F."/>
        </authorList>
    </citation>
    <scope>NUCLEOTIDE SEQUENCE [LARGE SCALE GENOMIC DNA]</scope>
    <source>
        <strain evidence="6 7">CBS 129764</strain>
    </source>
</reference>
<dbReference type="Proteomes" id="UP001456524">
    <property type="component" value="Unassembled WGS sequence"/>
</dbReference>
<keyword evidence="3 5" id="KW-1133">Transmembrane helix</keyword>
<protein>
    <recommendedName>
        <fullName evidence="8">CorA-like Mg2+ transporter protein</fullName>
    </recommendedName>
</protein>
<evidence type="ECO:0000313" key="6">
    <source>
        <dbReference type="EMBL" id="KAK8154585.1"/>
    </source>
</evidence>
<feature type="transmembrane region" description="Helical" evidence="5">
    <location>
        <begin position="247"/>
        <end position="269"/>
    </location>
</feature>
<evidence type="ECO:0000256" key="3">
    <source>
        <dbReference type="ARBA" id="ARBA00022989"/>
    </source>
</evidence>
<feature type="transmembrane region" description="Helical" evidence="5">
    <location>
        <begin position="215"/>
        <end position="235"/>
    </location>
</feature>
<dbReference type="EMBL" id="JBBWUH010000011">
    <property type="protein sequence ID" value="KAK8154585.1"/>
    <property type="molecule type" value="Genomic_DNA"/>
</dbReference>